<reference evidence="2 3" key="1">
    <citation type="journal article" date="2019" name="Int. J. Syst. Evol. Microbiol.">
        <title>The Global Catalogue of Microorganisms (GCM) 10K type strain sequencing project: providing services to taxonomists for standard genome sequencing and annotation.</title>
        <authorList>
            <consortium name="The Broad Institute Genomics Platform"/>
            <consortium name="The Broad Institute Genome Sequencing Center for Infectious Disease"/>
            <person name="Wu L."/>
            <person name="Ma J."/>
        </authorList>
    </citation>
    <scope>NUCLEOTIDE SEQUENCE [LARGE SCALE GENOMIC DNA]</scope>
    <source>
        <strain evidence="2 3">JCM 9383</strain>
    </source>
</reference>
<gene>
    <name evidence="2" type="ORF">GCM10010470_14070</name>
</gene>
<keyword evidence="3" id="KW-1185">Reference proteome</keyword>
<name>A0ABN3V735_9PSEU</name>
<keyword evidence="1" id="KW-0732">Signal</keyword>
<evidence type="ECO:0000313" key="3">
    <source>
        <dbReference type="Proteomes" id="UP001500979"/>
    </source>
</evidence>
<sequence>MIKSVSRVLVSAAVLLAPLAVAPTAQADVDDCVAHAVVNGGNEHLAAYACHEETLTGCYRIFRDNYGPQQWALEACQRRNG</sequence>
<comment type="caution">
    <text evidence="2">The sequence shown here is derived from an EMBL/GenBank/DDBJ whole genome shotgun (WGS) entry which is preliminary data.</text>
</comment>
<feature type="signal peptide" evidence="1">
    <location>
        <begin position="1"/>
        <end position="27"/>
    </location>
</feature>
<proteinExistence type="predicted"/>
<protein>
    <submittedName>
        <fullName evidence="2">Uncharacterized protein</fullName>
    </submittedName>
</protein>
<dbReference type="RefSeq" id="WP_344678618.1">
    <property type="nucleotide sequence ID" value="NZ_BAAAUX010000006.1"/>
</dbReference>
<feature type="chain" id="PRO_5046728222" evidence="1">
    <location>
        <begin position="28"/>
        <end position="81"/>
    </location>
</feature>
<accession>A0ABN3V735</accession>
<evidence type="ECO:0000313" key="2">
    <source>
        <dbReference type="EMBL" id="GAA2781340.1"/>
    </source>
</evidence>
<evidence type="ECO:0000256" key="1">
    <source>
        <dbReference type="SAM" id="SignalP"/>
    </source>
</evidence>
<organism evidence="2 3">
    <name type="scientific">Saccharopolyspora taberi</name>
    <dbReference type="NCBI Taxonomy" id="60895"/>
    <lineage>
        <taxon>Bacteria</taxon>
        <taxon>Bacillati</taxon>
        <taxon>Actinomycetota</taxon>
        <taxon>Actinomycetes</taxon>
        <taxon>Pseudonocardiales</taxon>
        <taxon>Pseudonocardiaceae</taxon>
        <taxon>Saccharopolyspora</taxon>
    </lineage>
</organism>
<dbReference type="EMBL" id="BAAAUX010000006">
    <property type="protein sequence ID" value="GAA2781340.1"/>
    <property type="molecule type" value="Genomic_DNA"/>
</dbReference>
<dbReference type="Proteomes" id="UP001500979">
    <property type="component" value="Unassembled WGS sequence"/>
</dbReference>